<dbReference type="EMBL" id="JAERRG010000021">
    <property type="protein sequence ID" value="MBL1118206.1"/>
    <property type="molecule type" value="Genomic_DNA"/>
</dbReference>
<dbReference type="SUPFAM" id="SSF101478">
    <property type="entry name" value="ADP-ribosylglycohydrolase"/>
    <property type="match status" value="1"/>
</dbReference>
<proteinExistence type="predicted"/>
<dbReference type="Pfam" id="PF03747">
    <property type="entry name" value="ADP_ribosyl_GH"/>
    <property type="match status" value="1"/>
</dbReference>
<evidence type="ECO:0000313" key="1">
    <source>
        <dbReference type="EMBL" id="MBL1118206.1"/>
    </source>
</evidence>
<keyword evidence="2" id="KW-1185">Reference proteome</keyword>
<dbReference type="InterPro" id="IPR036705">
    <property type="entry name" value="Ribosyl_crysJ1_sf"/>
</dbReference>
<gene>
    <name evidence="1" type="ORF">JK364_38385</name>
</gene>
<organism evidence="1 2">
    <name type="scientific">Streptomyces endocoffeicus</name>
    <dbReference type="NCBI Taxonomy" id="2898945"/>
    <lineage>
        <taxon>Bacteria</taxon>
        <taxon>Bacillati</taxon>
        <taxon>Actinomycetota</taxon>
        <taxon>Actinomycetes</taxon>
        <taxon>Kitasatosporales</taxon>
        <taxon>Streptomycetaceae</taxon>
        <taxon>Streptomyces</taxon>
    </lineage>
</organism>
<evidence type="ECO:0000313" key="2">
    <source>
        <dbReference type="Proteomes" id="UP000621510"/>
    </source>
</evidence>
<protein>
    <submittedName>
        <fullName evidence="1">ADP-ribosylglycohydrolase family protein</fullName>
    </submittedName>
</protein>
<dbReference type="InterPro" id="IPR005502">
    <property type="entry name" value="Ribosyl_crysJ1"/>
</dbReference>
<sequence length="660" mass="72125">MSVHRITTAETATELDVAGPLFRDKLRGCWVGKNAGGTLGTPVEEAWGRDEPFDVWWYPEIQEGGLPNDDLEMQLVWLTALEQVGPRLTSRDLARYWLDHIGYNWDEYGLSKTNLRLGLQPPVSGAYNNWFVDCMGSPIRSEIWACAAPAQPRIAAKYAYEDAICDHAGGESVYGGLFNVAVQSAAFVVSDKWKLVEIGLSYVPEHSQTAKAVRAAVAAIDDGLDWKAARRRVLEATPHHVAQYSPINMGFQTIGLLAAEDFGEALSITVNCGYDTDSSGGTVGSWWGIMAGDAALPARWTDPFGDAISTNESWGGVRHLSDGSTPVPRTLPEVVDRLVRAAHTVLRDADALEDGSVIRVSEESLYADDSIRELWTRDPLTVTFPEAQFTTSVRYERTPAVSAGQPTYVITRITNPHPDPVSLTLRLTAPAGWPVPDTRQVRIDAAASHDVAWTIPVPERDRLRNSNRLFLMVKAEGYPQEPALPIVLIGSSAVRTASVPATPGKDTAALLDEVFLPERGDDPATRGGVWTELAAEGNALPAEALPGPDEVRYVQTFLHADDPVDAHLGVDSGGPVKAWLNGRELFCLDRYRAIRPSYAGAKDGYVDVRLQSGWNELLIKLVRTADAPPHACHLLFSTADEFHDGLPGIGRTRFSWDHQP</sequence>
<name>A0ABS1Q0K5_9ACTN</name>
<dbReference type="RefSeq" id="WP_201856027.1">
    <property type="nucleotide sequence ID" value="NZ_JAERRG010000021.1"/>
</dbReference>
<reference evidence="1 2" key="1">
    <citation type="submission" date="2021-01" db="EMBL/GenBank/DDBJ databases">
        <title>WGS of actinomycetes isolated from Thailand.</title>
        <authorList>
            <person name="Thawai C."/>
        </authorList>
    </citation>
    <scope>NUCLEOTIDE SEQUENCE [LARGE SCALE GENOMIC DNA]</scope>
    <source>
        <strain evidence="1 2">CA3R110</strain>
    </source>
</reference>
<accession>A0ABS1Q0K5</accession>
<comment type="caution">
    <text evidence="1">The sequence shown here is derived from an EMBL/GenBank/DDBJ whole genome shotgun (WGS) entry which is preliminary data.</text>
</comment>
<dbReference type="Gene3D" id="1.10.4080.10">
    <property type="entry name" value="ADP-ribosylation/Crystallin J1"/>
    <property type="match status" value="1"/>
</dbReference>
<dbReference type="Proteomes" id="UP000621510">
    <property type="component" value="Unassembled WGS sequence"/>
</dbReference>